<evidence type="ECO:0000256" key="1">
    <source>
        <dbReference type="SAM" id="MobiDB-lite"/>
    </source>
</evidence>
<evidence type="ECO:0000313" key="3">
    <source>
        <dbReference type="Proteomes" id="UP000192923"/>
    </source>
</evidence>
<reference evidence="2 3" key="1">
    <citation type="submission" date="2016-12" db="EMBL/GenBank/DDBJ databases">
        <authorList>
            <person name="Song W.-J."/>
            <person name="Kurnit D.M."/>
        </authorList>
    </citation>
    <scope>NUCLEOTIDE SEQUENCE [LARGE SCALE GENOMIC DNA]</scope>
    <source>
        <strain evidence="2 3">175</strain>
    </source>
</reference>
<dbReference type="RefSeq" id="WP_085216074.1">
    <property type="nucleotide sequence ID" value="NZ_FXAM01000001.1"/>
</dbReference>
<dbReference type="EMBL" id="FXAM01000001">
    <property type="protein sequence ID" value="SMF97270.1"/>
    <property type="molecule type" value="Genomic_DNA"/>
</dbReference>
<dbReference type="InterPro" id="IPR018636">
    <property type="entry name" value="DUF2058"/>
</dbReference>
<dbReference type="Pfam" id="PF09831">
    <property type="entry name" value="DUF2058"/>
    <property type="match status" value="1"/>
</dbReference>
<protein>
    <recommendedName>
        <fullName evidence="4">Nucleoprotein/polynucleotide-associated enzyme</fullName>
    </recommendedName>
</protein>
<evidence type="ECO:0000313" key="2">
    <source>
        <dbReference type="EMBL" id="SMF97270.1"/>
    </source>
</evidence>
<name>A0A1Y6D4B6_9GAMM</name>
<keyword evidence="3" id="KW-1185">Reference proteome</keyword>
<evidence type="ECO:0008006" key="4">
    <source>
        <dbReference type="Google" id="ProtNLM"/>
    </source>
</evidence>
<accession>A0A1Y6D4B6</accession>
<dbReference type="OrthoDB" id="5294470at2"/>
<organism evidence="2 3">
    <name type="scientific">Methylomagnum ishizawai</name>
    <dbReference type="NCBI Taxonomy" id="1760988"/>
    <lineage>
        <taxon>Bacteria</taxon>
        <taxon>Pseudomonadati</taxon>
        <taxon>Pseudomonadota</taxon>
        <taxon>Gammaproteobacteria</taxon>
        <taxon>Methylococcales</taxon>
        <taxon>Methylococcaceae</taxon>
        <taxon>Methylomagnum</taxon>
    </lineage>
</organism>
<gene>
    <name evidence="2" type="ORF">SAMN02949497_4692</name>
</gene>
<dbReference type="STRING" id="1760988.SAMN02949497_4692"/>
<feature type="compositionally biased region" description="Basic and acidic residues" evidence="1">
    <location>
        <begin position="17"/>
        <end position="31"/>
    </location>
</feature>
<dbReference type="Proteomes" id="UP000192923">
    <property type="component" value="Unassembled WGS sequence"/>
</dbReference>
<sequence length="187" mass="21349">MGGLKDQLLKAGLVNEKQVKKAQQEKRKENQQKTAPQKTAEAQEEQARRQQAQAEKAERDRQLNLQRKEEADRKALIAQVRQLIETHRLPKAEWENPHSETPYNFQDSGMVKRLFVAEAVRGKIIKGIVAIVKLDRQYELIPAEIADKIRQRDATAILVQNTPAPNTASSTVDDPYAAYQIPDDLMW</sequence>
<feature type="compositionally biased region" description="Basic and acidic residues" evidence="1">
    <location>
        <begin position="55"/>
        <end position="67"/>
    </location>
</feature>
<proteinExistence type="predicted"/>
<feature type="region of interest" description="Disordered" evidence="1">
    <location>
        <begin position="1"/>
        <end position="67"/>
    </location>
</feature>
<dbReference type="AlphaFoldDB" id="A0A1Y6D4B6"/>